<keyword evidence="4" id="KW-1185">Reference proteome</keyword>
<keyword evidence="3" id="KW-0418">Kinase</keyword>
<name>A0ABQ8Q2E5_9AGAR</name>
<feature type="compositionally biased region" description="Polar residues" evidence="1">
    <location>
        <begin position="1"/>
        <end position="16"/>
    </location>
</feature>
<evidence type="ECO:0000313" key="4">
    <source>
        <dbReference type="Proteomes" id="UP001163828"/>
    </source>
</evidence>
<dbReference type="PROSITE" id="PS50011">
    <property type="entry name" value="PROTEIN_KINASE_DOM"/>
    <property type="match status" value="1"/>
</dbReference>
<reference evidence="3" key="1">
    <citation type="submission" date="2022-08" db="EMBL/GenBank/DDBJ databases">
        <authorList>
            <consortium name="DOE Joint Genome Institute"/>
            <person name="Min B."/>
            <person name="Riley R."/>
            <person name="Sierra-Patev S."/>
            <person name="Naranjo-Ortiz M."/>
            <person name="Looney B."/>
            <person name="Konkel Z."/>
            <person name="Slot J.C."/>
            <person name="Sakamoto Y."/>
            <person name="Steenwyk J.L."/>
            <person name="Rokas A."/>
            <person name="Carro J."/>
            <person name="Camarero S."/>
            <person name="Ferreira P."/>
            <person name="Molpeceres G."/>
            <person name="Ruiz-Duenas F.J."/>
            <person name="Serrano A."/>
            <person name="Henrissat B."/>
            <person name="Drula E."/>
            <person name="Hughes K.W."/>
            <person name="Mata J.L."/>
            <person name="Ishikawa N.K."/>
            <person name="Vargas-Isla R."/>
            <person name="Ushijima S."/>
            <person name="Smith C.A."/>
            <person name="Ahrendt S."/>
            <person name="Andreopoulos W."/>
            <person name="He G."/>
            <person name="Labutti K."/>
            <person name="Lipzen A."/>
            <person name="Ng V."/>
            <person name="Sandor L."/>
            <person name="Barry K."/>
            <person name="Martinez A.T."/>
            <person name="Xiao Y."/>
            <person name="Gibbons J.G."/>
            <person name="Terashima K."/>
            <person name="Hibbett D.S."/>
            <person name="Grigoriev I.V."/>
        </authorList>
    </citation>
    <scope>NUCLEOTIDE SEQUENCE</scope>
    <source>
        <strain evidence="3">TFB10827</strain>
    </source>
</reference>
<keyword evidence="3" id="KW-0808">Transferase</keyword>
<feature type="region of interest" description="Disordered" evidence="1">
    <location>
        <begin position="234"/>
        <end position="259"/>
    </location>
</feature>
<dbReference type="InterPro" id="IPR011009">
    <property type="entry name" value="Kinase-like_dom_sf"/>
</dbReference>
<accession>A0ABQ8Q2E5</accession>
<dbReference type="SUPFAM" id="SSF56112">
    <property type="entry name" value="Protein kinase-like (PK-like)"/>
    <property type="match status" value="1"/>
</dbReference>
<protein>
    <submittedName>
        <fullName evidence="3">Protein kinase</fullName>
    </submittedName>
</protein>
<evidence type="ECO:0000259" key="2">
    <source>
        <dbReference type="PROSITE" id="PS50011"/>
    </source>
</evidence>
<dbReference type="Gene3D" id="1.10.510.10">
    <property type="entry name" value="Transferase(Phosphotransferase) domain 1"/>
    <property type="match status" value="1"/>
</dbReference>
<evidence type="ECO:0000256" key="1">
    <source>
        <dbReference type="SAM" id="MobiDB-lite"/>
    </source>
</evidence>
<dbReference type="GO" id="GO:0016301">
    <property type="term" value="F:kinase activity"/>
    <property type="evidence" value="ECO:0007669"/>
    <property type="project" value="UniProtKB-KW"/>
</dbReference>
<proteinExistence type="predicted"/>
<gene>
    <name evidence="3" type="ORF">F5050DRAFT_1801540</name>
</gene>
<dbReference type="InterPro" id="IPR040976">
    <property type="entry name" value="Pkinase_fungal"/>
</dbReference>
<comment type="caution">
    <text evidence="3">The sequence shown here is derived from an EMBL/GenBank/DDBJ whole genome shotgun (WGS) entry which is preliminary data.</text>
</comment>
<feature type="domain" description="Protein kinase" evidence="2">
    <location>
        <begin position="395"/>
        <end position="687"/>
    </location>
</feature>
<dbReference type="EMBL" id="MU790820">
    <property type="protein sequence ID" value="KAJ3992811.1"/>
    <property type="molecule type" value="Genomic_DNA"/>
</dbReference>
<organism evidence="3 4">
    <name type="scientific">Lentinula boryana</name>
    <dbReference type="NCBI Taxonomy" id="40481"/>
    <lineage>
        <taxon>Eukaryota</taxon>
        <taxon>Fungi</taxon>
        <taxon>Dikarya</taxon>
        <taxon>Basidiomycota</taxon>
        <taxon>Agaricomycotina</taxon>
        <taxon>Agaricomycetes</taxon>
        <taxon>Agaricomycetidae</taxon>
        <taxon>Agaricales</taxon>
        <taxon>Marasmiineae</taxon>
        <taxon>Omphalotaceae</taxon>
        <taxon>Lentinula</taxon>
    </lineage>
</organism>
<evidence type="ECO:0000313" key="3">
    <source>
        <dbReference type="EMBL" id="KAJ3992811.1"/>
    </source>
</evidence>
<dbReference type="Proteomes" id="UP001163828">
    <property type="component" value="Unassembled WGS sequence"/>
</dbReference>
<feature type="region of interest" description="Disordered" evidence="1">
    <location>
        <begin position="1"/>
        <end position="21"/>
    </location>
</feature>
<dbReference type="PANTHER" id="PTHR38248">
    <property type="entry name" value="FUNK1 6"/>
    <property type="match status" value="1"/>
</dbReference>
<dbReference type="Pfam" id="PF17667">
    <property type="entry name" value="Pkinase_fungal"/>
    <property type="match status" value="1"/>
</dbReference>
<dbReference type="PANTHER" id="PTHR38248:SF2">
    <property type="entry name" value="FUNK1 11"/>
    <property type="match status" value="1"/>
</dbReference>
<dbReference type="InterPro" id="IPR000719">
    <property type="entry name" value="Prot_kinase_dom"/>
</dbReference>
<sequence length="750" mass="85495">MEPSPDTSAHTPSNPKNPLKISRHMVRLSLKEHLRAKKYGAHAKDEVPQRASVLNKFLEDDVKDRVIHTLNDFATAILDLPCNWEVKENFDLPPESKAVKHAFEAYLKGAEGAPQGKGKKGKRAAHERELYRPLANLLNILNNGTGLVENDVDEKMFYVQDPRPVLGLLLERKPDLVGIYTQLLNLVENERFSAYLTKKNIVGVFWGLLLFFVEVKHRNGNFIGASVRKGVFSSPDTLPTSNMPPPTSTTSVSSGKDDTARVTIHQSGSKVKTLEVGTSHYYEQKVKEELEEQNLTPTQGQRLTGIQCANYAKEMLSNGFIRNHAIGITADGGVFRFQYYDCSKVAFYVVEEEWKKLFMAMVYRPAIFRKACVHSQSVLDDFNYLRDPKQFAQDFKKIRKRAEGIIGRGSIVVEVECICTESGCKQHGERKVMKISFSSRSRPPEDALVEEARSTAESTGNHWALNHLAQIIDSITITYEESTLQGCLNLKLHFKEKYEERVMRVTVQEKLHLLSELADPTDFAQILYRDLSIGNIMLRRKDGKIYGVLNDFDLSARVQDMDQGPTSNHRTGTGPFMSIDLLNPNWEGGHLYRHDLEPLFYIMLCLACRYERPNVLTPAPRAYDEWFSGSDQQILDNKPLMLLLEHHQFNLISPNLRIGYYQRPLESLVIGKYSTSKQDETSNSDWITMNKKASYTTMHSIMSFFEDEPLETRWFGTRITKYAPCIMLFPISLFLELTFHIIATGTHTYD</sequence>